<organism evidence="1 2">
    <name type="scientific">Eumeta variegata</name>
    <name type="common">Bagworm moth</name>
    <name type="synonym">Eumeta japonica</name>
    <dbReference type="NCBI Taxonomy" id="151549"/>
    <lineage>
        <taxon>Eukaryota</taxon>
        <taxon>Metazoa</taxon>
        <taxon>Ecdysozoa</taxon>
        <taxon>Arthropoda</taxon>
        <taxon>Hexapoda</taxon>
        <taxon>Insecta</taxon>
        <taxon>Pterygota</taxon>
        <taxon>Neoptera</taxon>
        <taxon>Endopterygota</taxon>
        <taxon>Lepidoptera</taxon>
        <taxon>Glossata</taxon>
        <taxon>Ditrysia</taxon>
        <taxon>Tineoidea</taxon>
        <taxon>Psychidae</taxon>
        <taxon>Oiketicinae</taxon>
        <taxon>Eumeta</taxon>
    </lineage>
</organism>
<evidence type="ECO:0000313" key="2">
    <source>
        <dbReference type="Proteomes" id="UP000299102"/>
    </source>
</evidence>
<dbReference type="EMBL" id="BGZK01000790">
    <property type="protein sequence ID" value="GBP60567.1"/>
    <property type="molecule type" value="Genomic_DNA"/>
</dbReference>
<sequence>MMQRFTGGDSNAVYGKVTGDDSWIYCYDPETKIQPARWVLPLEELFIKEKGGRNVKKKMAASFFGMTANFDQLPTSVSQKCRQQEIRIQRRQNLEVHDKQMSITHYLNSGEQGEIHCQR</sequence>
<protein>
    <submittedName>
        <fullName evidence="1">Uncharacterized protein</fullName>
    </submittedName>
</protein>
<dbReference type="AlphaFoldDB" id="A0A4C1XE86"/>
<accession>A0A4C1XE86</accession>
<reference evidence="1 2" key="1">
    <citation type="journal article" date="2019" name="Commun. Biol.">
        <title>The bagworm genome reveals a unique fibroin gene that provides high tensile strength.</title>
        <authorList>
            <person name="Kono N."/>
            <person name="Nakamura H."/>
            <person name="Ohtoshi R."/>
            <person name="Tomita M."/>
            <person name="Numata K."/>
            <person name="Arakawa K."/>
        </authorList>
    </citation>
    <scope>NUCLEOTIDE SEQUENCE [LARGE SCALE GENOMIC DNA]</scope>
</reference>
<gene>
    <name evidence="1" type="ORF">EVAR_97822_1</name>
</gene>
<comment type="caution">
    <text evidence="1">The sequence shown here is derived from an EMBL/GenBank/DDBJ whole genome shotgun (WGS) entry which is preliminary data.</text>
</comment>
<proteinExistence type="predicted"/>
<dbReference type="Proteomes" id="UP000299102">
    <property type="component" value="Unassembled WGS sequence"/>
</dbReference>
<dbReference type="OrthoDB" id="10017160at2759"/>
<name>A0A4C1XE86_EUMVA</name>
<keyword evidence="2" id="KW-1185">Reference proteome</keyword>
<evidence type="ECO:0000313" key="1">
    <source>
        <dbReference type="EMBL" id="GBP60567.1"/>
    </source>
</evidence>